<organism evidence="2 3">
    <name type="scientific">Virgibacillus salinus</name>
    <dbReference type="NCBI Taxonomy" id="553311"/>
    <lineage>
        <taxon>Bacteria</taxon>
        <taxon>Bacillati</taxon>
        <taxon>Bacillota</taxon>
        <taxon>Bacilli</taxon>
        <taxon>Bacillales</taxon>
        <taxon>Bacillaceae</taxon>
        <taxon>Virgibacillus</taxon>
    </lineage>
</organism>
<evidence type="ECO:0000313" key="3">
    <source>
        <dbReference type="Proteomes" id="UP000199444"/>
    </source>
</evidence>
<dbReference type="STRING" id="553311.SAMN05216231_3491"/>
<keyword evidence="3" id="KW-1185">Reference proteome</keyword>
<accession>A0A1H1FYR0</accession>
<reference evidence="2 3" key="1">
    <citation type="submission" date="2016-10" db="EMBL/GenBank/DDBJ databases">
        <authorList>
            <person name="de Groot N.N."/>
        </authorList>
    </citation>
    <scope>NUCLEOTIDE SEQUENCE [LARGE SCALE GENOMIC DNA]</scope>
    <source>
        <strain evidence="2 3">CGMCC 1.10449</strain>
    </source>
</reference>
<dbReference type="Proteomes" id="UP000199444">
    <property type="component" value="Unassembled WGS sequence"/>
</dbReference>
<dbReference type="RefSeq" id="WP_092494214.1">
    <property type="nucleotide sequence ID" value="NZ_FNKD01000004.1"/>
</dbReference>
<dbReference type="PANTHER" id="PTHR15020:SF50">
    <property type="entry name" value="UPF0659 PROTEIN YMR090W"/>
    <property type="match status" value="1"/>
</dbReference>
<sequence>MRVLVIGANGGIGKQVVEKLLESDHEPVAMVRNTDQIPQFEELGALTVLADLEEDFEKAFHNIDAVIFAAGSGPHTGADKTIVIDQEGAIESADLAKKYGIKRFIQLSSFGADRPKQTGQMKHYLYAKHRADEYLKKAGLNYTIVRPGRLTDDPGTGKVNLQEKLSDIGNIPREDVAAVLVYLLTVPRAENKIFELVEGNTELSEVLAY</sequence>
<proteinExistence type="predicted"/>
<feature type="domain" description="NAD(P)-binding" evidence="1">
    <location>
        <begin position="7"/>
        <end position="185"/>
    </location>
</feature>
<dbReference type="SUPFAM" id="SSF51735">
    <property type="entry name" value="NAD(P)-binding Rossmann-fold domains"/>
    <property type="match status" value="1"/>
</dbReference>
<dbReference type="Pfam" id="PF13460">
    <property type="entry name" value="NAD_binding_10"/>
    <property type="match status" value="1"/>
</dbReference>
<dbReference type="InterPro" id="IPR016040">
    <property type="entry name" value="NAD(P)-bd_dom"/>
</dbReference>
<dbReference type="PANTHER" id="PTHR15020">
    <property type="entry name" value="FLAVIN REDUCTASE-RELATED"/>
    <property type="match status" value="1"/>
</dbReference>
<name>A0A1H1FYR0_9BACI</name>
<dbReference type="EMBL" id="FNKD01000004">
    <property type="protein sequence ID" value="SDR06040.1"/>
    <property type="molecule type" value="Genomic_DNA"/>
</dbReference>
<evidence type="ECO:0000313" key="2">
    <source>
        <dbReference type="EMBL" id="SDR06040.1"/>
    </source>
</evidence>
<gene>
    <name evidence="2" type="ORF">SAMN05216231_3491</name>
</gene>
<protein>
    <submittedName>
        <fullName evidence="2">Uncharacterized conserved protein YbjT, contains NAD(P)-binding and DUF2867 domains</fullName>
    </submittedName>
</protein>
<dbReference type="AlphaFoldDB" id="A0A1H1FYR0"/>
<dbReference type="InterPro" id="IPR036291">
    <property type="entry name" value="NAD(P)-bd_dom_sf"/>
</dbReference>
<dbReference type="CDD" id="cd05243">
    <property type="entry name" value="SDR_a5"/>
    <property type="match status" value="1"/>
</dbReference>
<dbReference type="Gene3D" id="3.40.50.720">
    <property type="entry name" value="NAD(P)-binding Rossmann-like Domain"/>
    <property type="match status" value="1"/>
</dbReference>
<evidence type="ECO:0000259" key="1">
    <source>
        <dbReference type="Pfam" id="PF13460"/>
    </source>
</evidence>